<dbReference type="AlphaFoldDB" id="A0A556AD04"/>
<reference evidence="2 3" key="1">
    <citation type="submission" date="2019-07" db="EMBL/GenBank/DDBJ databases">
        <title>Qingshengfaniella alkalisoli gen. nov., sp. nov., isolated from saline soil.</title>
        <authorList>
            <person name="Xu L."/>
            <person name="Huang X.-X."/>
            <person name="Sun J.-Q."/>
        </authorList>
    </citation>
    <scope>NUCLEOTIDE SEQUENCE [LARGE SCALE GENOMIC DNA]</scope>
    <source>
        <strain evidence="2 3">DSM 27279</strain>
    </source>
</reference>
<evidence type="ECO:0000256" key="1">
    <source>
        <dbReference type="SAM" id="Phobius"/>
    </source>
</evidence>
<dbReference type="EMBL" id="VLTJ01000039">
    <property type="protein sequence ID" value="TSH90776.1"/>
    <property type="molecule type" value="Genomic_DNA"/>
</dbReference>
<name>A0A556AD04_9BURK</name>
<protein>
    <submittedName>
        <fullName evidence="2">Uncharacterized protein</fullName>
    </submittedName>
</protein>
<keyword evidence="1" id="KW-0812">Transmembrane</keyword>
<dbReference type="Proteomes" id="UP000318405">
    <property type="component" value="Unassembled WGS sequence"/>
</dbReference>
<dbReference type="OrthoDB" id="6537357at2"/>
<evidence type="ECO:0000313" key="3">
    <source>
        <dbReference type="Proteomes" id="UP000318405"/>
    </source>
</evidence>
<proteinExistence type="predicted"/>
<evidence type="ECO:0000313" key="2">
    <source>
        <dbReference type="EMBL" id="TSH90776.1"/>
    </source>
</evidence>
<keyword evidence="1" id="KW-0472">Membrane</keyword>
<feature type="transmembrane region" description="Helical" evidence="1">
    <location>
        <begin position="93"/>
        <end position="111"/>
    </location>
</feature>
<keyword evidence="3" id="KW-1185">Reference proteome</keyword>
<accession>A0A556AD04</accession>
<organism evidence="2 3">
    <name type="scientific">Verticiella sediminum</name>
    <dbReference type="NCBI Taxonomy" id="1247510"/>
    <lineage>
        <taxon>Bacteria</taxon>
        <taxon>Pseudomonadati</taxon>
        <taxon>Pseudomonadota</taxon>
        <taxon>Betaproteobacteria</taxon>
        <taxon>Burkholderiales</taxon>
        <taxon>Alcaligenaceae</taxon>
        <taxon>Verticiella</taxon>
    </lineage>
</organism>
<gene>
    <name evidence="2" type="ORF">FOZ76_21315</name>
</gene>
<keyword evidence="1" id="KW-1133">Transmembrane helix</keyword>
<comment type="caution">
    <text evidence="2">The sequence shown here is derived from an EMBL/GenBank/DDBJ whole genome shotgun (WGS) entry which is preliminary data.</text>
</comment>
<sequence length="209" mass="23072">MGELFIWTDIDPAHEQDFNLWYDREHMAERARIPGFAWARRYHTRNGERPYLALYRTESLHTFGTEAYQQAFQHQTPWSIQNFARMRNTNRRVMVVTLVAGVGTGGALGMVPLGGTATAEKAFAIANTVMSIEGVLALRVLTPEPSLSTPLPSEPAEGRKLEPMLLVDATNEPAAAAAARAVAAELNLPAAQTHTFNLLWDLRSADLAT</sequence>